<evidence type="ECO:0000256" key="3">
    <source>
        <dbReference type="ARBA" id="ARBA00012089"/>
    </source>
</evidence>
<keyword evidence="5" id="KW-0436">Ligase</keyword>
<dbReference type="EMBL" id="CAIX01000079">
    <property type="protein sequence ID" value="CCI44793.1"/>
    <property type="molecule type" value="Genomic_DNA"/>
</dbReference>
<evidence type="ECO:0000256" key="7">
    <source>
        <dbReference type="ARBA" id="ARBA00022840"/>
    </source>
</evidence>
<dbReference type="InterPro" id="IPR030662">
    <property type="entry name" value="DPH6/MJ0570"/>
</dbReference>
<comment type="similarity">
    <text evidence="2">Belongs to the eukaryotic ribosomal protein eL24 family.</text>
</comment>
<dbReference type="NCBIfam" id="TIGR00290">
    <property type="entry name" value="MJ0570_dom"/>
    <property type="match status" value="1"/>
</dbReference>
<evidence type="ECO:0000256" key="9">
    <source>
        <dbReference type="ARBA" id="ARBA00031552"/>
    </source>
</evidence>
<proteinExistence type="inferred from homology"/>
<dbReference type="InterPro" id="IPR023442">
    <property type="entry name" value="Ribosomal_eL24_CS"/>
</dbReference>
<dbReference type="Pfam" id="PF01902">
    <property type="entry name" value="Diphthami_syn_2"/>
    <property type="match status" value="1"/>
</dbReference>
<dbReference type="Gene3D" id="3.40.50.620">
    <property type="entry name" value="HUPs"/>
    <property type="match status" value="1"/>
</dbReference>
<dbReference type="PROSITE" id="PS01073">
    <property type="entry name" value="RIBOSOMAL_L24E"/>
    <property type="match status" value="1"/>
</dbReference>
<dbReference type="GO" id="GO:0005524">
    <property type="term" value="F:ATP binding"/>
    <property type="evidence" value="ECO:0007669"/>
    <property type="project" value="UniProtKB-KW"/>
</dbReference>
<dbReference type="CDD" id="cd00472">
    <property type="entry name" value="Ribosomal_L24e_L24"/>
    <property type="match status" value="1"/>
</dbReference>
<dbReference type="CDD" id="cd01994">
    <property type="entry name" value="AANH_PF0828-like"/>
    <property type="match status" value="1"/>
</dbReference>
<comment type="caution">
    <text evidence="12">The sequence shown here is derived from an EMBL/GenBank/DDBJ whole genome shotgun (WGS) entry which is preliminary data.</text>
</comment>
<dbReference type="GO" id="GO:0017178">
    <property type="term" value="F:diphthine-ammonia ligase activity"/>
    <property type="evidence" value="ECO:0007669"/>
    <property type="project" value="UniProtKB-EC"/>
</dbReference>
<dbReference type="Pfam" id="PF01246">
    <property type="entry name" value="Ribosomal_L24e"/>
    <property type="match status" value="1"/>
</dbReference>
<keyword evidence="6" id="KW-0547">Nucleotide-binding</keyword>
<keyword evidence="13" id="KW-1185">Reference proteome</keyword>
<comment type="catalytic activity">
    <reaction evidence="10">
        <text>diphthine-[translation elongation factor 2] + NH4(+) + ATP = diphthamide-[translation elongation factor 2] + AMP + diphosphate + H(+)</text>
        <dbReference type="Rhea" id="RHEA:19753"/>
        <dbReference type="Rhea" id="RHEA-COMP:10172"/>
        <dbReference type="Rhea" id="RHEA-COMP:10174"/>
        <dbReference type="ChEBI" id="CHEBI:15378"/>
        <dbReference type="ChEBI" id="CHEBI:16692"/>
        <dbReference type="ChEBI" id="CHEBI:28938"/>
        <dbReference type="ChEBI" id="CHEBI:30616"/>
        <dbReference type="ChEBI" id="CHEBI:33019"/>
        <dbReference type="ChEBI" id="CHEBI:82696"/>
        <dbReference type="ChEBI" id="CHEBI:456215"/>
        <dbReference type="EC" id="6.3.1.14"/>
    </reaction>
</comment>
<dbReference type="SUPFAM" id="SSF57716">
    <property type="entry name" value="Glucocorticoid receptor-like (DNA-binding domain)"/>
    <property type="match status" value="1"/>
</dbReference>
<dbReference type="PANTHER" id="PTHR12196">
    <property type="entry name" value="DOMAIN OF UNKNOWN FUNCTION 71 DUF71 -CONTAINING PROTEIN"/>
    <property type="match status" value="1"/>
</dbReference>
<dbReference type="InterPro" id="IPR035959">
    <property type="entry name" value="RutC-like_sf"/>
</dbReference>
<evidence type="ECO:0000256" key="1">
    <source>
        <dbReference type="ARBA" id="ARBA00005156"/>
    </source>
</evidence>
<dbReference type="OrthoDB" id="686384at2759"/>
<dbReference type="SUPFAM" id="SSF52402">
    <property type="entry name" value="Adenine nucleotide alpha hydrolases-like"/>
    <property type="match status" value="1"/>
</dbReference>
<evidence type="ECO:0000259" key="11">
    <source>
        <dbReference type="SMART" id="SM00746"/>
    </source>
</evidence>
<dbReference type="EC" id="6.3.1.14" evidence="3"/>
<evidence type="ECO:0000313" key="12">
    <source>
        <dbReference type="EMBL" id="CCI44793.1"/>
    </source>
</evidence>
<comment type="pathway">
    <text evidence="1">Protein modification; peptidyl-diphthamide biosynthesis.</text>
</comment>
<dbReference type="Proteomes" id="UP000053237">
    <property type="component" value="Unassembled WGS sequence"/>
</dbReference>
<dbReference type="STRING" id="65357.A0A024GDE8"/>
<dbReference type="FunFam" id="3.40.50.620:FF:000145">
    <property type="entry name" value="ATP-binding domain containing protein"/>
    <property type="match status" value="1"/>
</dbReference>
<accession>A0A024GDE8</accession>
<keyword evidence="7" id="KW-0067">ATP-binding</keyword>
<evidence type="ECO:0000256" key="4">
    <source>
        <dbReference type="ARBA" id="ARBA00018426"/>
    </source>
</evidence>
<evidence type="ECO:0000256" key="2">
    <source>
        <dbReference type="ARBA" id="ARBA00005647"/>
    </source>
</evidence>
<dbReference type="SUPFAM" id="SSF55298">
    <property type="entry name" value="YjgF-like"/>
    <property type="match status" value="2"/>
</dbReference>
<evidence type="ECO:0000256" key="10">
    <source>
        <dbReference type="ARBA" id="ARBA00048108"/>
    </source>
</evidence>
<dbReference type="FunFam" id="3.90.1490.10:FF:000001">
    <property type="entry name" value="Diphthine--ammonia ligase"/>
    <property type="match status" value="1"/>
</dbReference>
<dbReference type="AlphaFoldDB" id="A0A024GDE8"/>
<name>A0A024GDE8_9STRA</name>
<dbReference type="FunFam" id="2.30.170.20:FF:000001">
    <property type="entry name" value="probable ribosome biogenesis protein RLP24"/>
    <property type="match status" value="1"/>
</dbReference>
<dbReference type="InterPro" id="IPR014729">
    <property type="entry name" value="Rossmann-like_a/b/a_fold"/>
</dbReference>
<dbReference type="InterPro" id="IPR002761">
    <property type="entry name" value="Diphthami_syn_dom"/>
</dbReference>
<evidence type="ECO:0000256" key="8">
    <source>
        <dbReference type="ARBA" id="ARBA00029814"/>
    </source>
</evidence>
<sequence>MKVVALVSGGKDSCFAMMECVKYGHEIIGLAHLFPQENGSKSTAEIDSFMFQSVGSNLVESIASCMDVPLWTAAIAGKPNTTDLMYNTAVDGDEVEDMYQLLLQVKIVQKEVPDLEGVCSGAILSSYQRNRVENVCHRLQLTSLTYLWQQDQQELLERMIQNRVHAIIIKVAAIGLDPTRHLGKSLQEIQPELLRLKEKYQLNVCGEGGEYETLTLDCPLFRKRIVINSSRIVMHSDDFCAPVAYLVIEESSLEDKYLLNPLLKPPISSNDPQSPDEIQDIRQLESAHSDDITAATTFRDQIHVRGLVSRLPISSIQEDMSDIFNQLRDILQERQACLQDICFIHLYLQNMNTFAAVNHEYSNHIFTWQPPSRSCVECKDLTVKVLLDCFAVRGSGAARIDPTQSVVQVLHVRSISAWAPSCIGPYSQATTVHRSLILLAGQIPLNPATMQLIGGNYQEQSRQCIQNANAVLRVLDSNVKNVISAIVYVVPNLQNDSDYVPTFPPLQGNVLQCELRSEHSDFQTPVLLIYVSKLPRESLVEVELTALTRTAFDTLCPNTLQLEEKCNPYTFWYQIVTISRAVCLILAAVKCTERVAKDIDYVVSSLIEKIDDAILQAQLFWNQVLHLRIFYQRYNTIDQTKLVSALRISCKKKGLTVPAISLIPVSGIQNKAFLAIQVTALDIDILDTKMWLMDRVALCLNQSISTQRNAMRIHTCYFCSSPVYPGHGITFVRNDSKIFRFCRSKCHKNFNRKRNPRKVKWTKSFRKAAGKEMALDTTYDFEKQRNRVVKYDRDLMNATIHAMQRVQDIKQRRDQDFHKNRMKTGKVNERVRDLRELEQNISLIQPAVASKVNVQVNLNNAKERNAAQQESKQSSMLVDQ</sequence>
<dbReference type="InterPro" id="IPR006175">
    <property type="entry name" value="YjgF/YER057c/UK114"/>
</dbReference>
<dbReference type="InParanoid" id="A0A024GDE8"/>
<dbReference type="InterPro" id="IPR000988">
    <property type="entry name" value="Ribosomal_eL24-rel_N"/>
</dbReference>
<organism evidence="12 13">
    <name type="scientific">Albugo candida</name>
    <dbReference type="NCBI Taxonomy" id="65357"/>
    <lineage>
        <taxon>Eukaryota</taxon>
        <taxon>Sar</taxon>
        <taxon>Stramenopiles</taxon>
        <taxon>Oomycota</taxon>
        <taxon>Peronosporomycetes</taxon>
        <taxon>Albuginales</taxon>
        <taxon>Albuginaceae</taxon>
        <taxon>Albugo</taxon>
    </lineage>
</organism>
<dbReference type="Gene3D" id="3.30.1330.40">
    <property type="entry name" value="RutC-like"/>
    <property type="match status" value="2"/>
</dbReference>
<dbReference type="GO" id="GO:0017183">
    <property type="term" value="P:protein histidyl modification to diphthamide"/>
    <property type="evidence" value="ECO:0007669"/>
    <property type="project" value="TreeGrafter"/>
</dbReference>
<evidence type="ECO:0000256" key="5">
    <source>
        <dbReference type="ARBA" id="ARBA00022598"/>
    </source>
</evidence>
<dbReference type="Gene3D" id="2.30.170.20">
    <property type="entry name" value="Ribosomal protein L24e"/>
    <property type="match status" value="1"/>
</dbReference>
<protein>
    <recommendedName>
        <fullName evidence="4">Diphthine--ammonia ligase</fullName>
        <ecNumber evidence="3">6.3.1.14</ecNumber>
    </recommendedName>
    <alternativeName>
        <fullName evidence="8">Diphthamide synthase</fullName>
    </alternativeName>
    <alternativeName>
        <fullName evidence="9">Diphthamide synthetase</fullName>
    </alternativeName>
</protein>
<dbReference type="Gene3D" id="3.90.1490.10">
    <property type="entry name" value="putative n-type atp pyrophosphatase, domain 2"/>
    <property type="match status" value="1"/>
</dbReference>
<evidence type="ECO:0000313" key="13">
    <source>
        <dbReference type="Proteomes" id="UP000053237"/>
    </source>
</evidence>
<dbReference type="InterPro" id="IPR011017">
    <property type="entry name" value="TRASH_dom"/>
</dbReference>
<dbReference type="Pfam" id="PF01042">
    <property type="entry name" value="Ribonuc_L-PSP"/>
    <property type="match status" value="2"/>
</dbReference>
<gene>
    <name evidence="12" type="ORF">BN9_056170</name>
</gene>
<evidence type="ECO:0000256" key="6">
    <source>
        <dbReference type="ARBA" id="ARBA00022741"/>
    </source>
</evidence>
<dbReference type="InterPro" id="IPR038630">
    <property type="entry name" value="L24e/L24_sf"/>
</dbReference>
<feature type="domain" description="TRASH" evidence="11">
    <location>
        <begin position="716"/>
        <end position="754"/>
    </location>
</feature>
<reference evidence="12 13" key="1">
    <citation type="submission" date="2012-05" db="EMBL/GenBank/DDBJ databases">
        <title>Recombination and specialization in a pathogen metapopulation.</title>
        <authorList>
            <person name="Gardiner A."/>
            <person name="Kemen E."/>
            <person name="Schultz-Larsen T."/>
            <person name="MacLean D."/>
            <person name="Van Oosterhout C."/>
            <person name="Jones J.D.G."/>
        </authorList>
    </citation>
    <scope>NUCLEOTIDE SEQUENCE [LARGE SCALE GENOMIC DNA]</scope>
    <source>
        <strain evidence="12 13">Ac Nc2</strain>
    </source>
</reference>
<dbReference type="PANTHER" id="PTHR12196:SF2">
    <property type="entry name" value="DIPHTHINE--AMMONIA LIGASE"/>
    <property type="match status" value="1"/>
</dbReference>
<dbReference type="SMART" id="SM00746">
    <property type="entry name" value="TRASH"/>
    <property type="match status" value="1"/>
</dbReference>